<sequence>MARAARKANGTSGRREATEDGGRDRGSGRPMTFERILVTGGSGLIGRSTVRELVDSGASVTVLDRDRGDGAFDARVHVIEGDVTDPGTIRRAVRDQDAVVHLAGIPGPRIADDVTTYAVNTVGTYAVLSIAAECGVDKAVYASSINATGLPLNDRPLLPERYPFSESTIEDFTDAYSLSKKANEHAAAQIGSRTAMNITGIRFPLVRDITLDGGRRFAEHLDLLMRDDPRRAACEGWTYLDVADAARAVAAALARDTPAAPGILVTAPRTYLRDDTERALARYAPGVERSLVPGRNVPVDLRRCRDLLRFEASTLLDDVAPEALITIDDYEDLQQW</sequence>
<dbReference type="InterPro" id="IPR036291">
    <property type="entry name" value="NAD(P)-bd_dom_sf"/>
</dbReference>
<protein>
    <submittedName>
        <fullName evidence="3">NAD(P)-dependent oxidoreductase</fullName>
    </submittedName>
</protein>
<dbReference type="PANTHER" id="PTHR43103:SF6">
    <property type="entry name" value="PUTATIVE-RELATED"/>
    <property type="match status" value="1"/>
</dbReference>
<evidence type="ECO:0000313" key="3">
    <source>
        <dbReference type="EMBL" id="RNG28210.1"/>
    </source>
</evidence>
<dbReference type="AlphaFoldDB" id="A0A3M8WFH2"/>
<dbReference type="EMBL" id="RIBZ01000167">
    <property type="protein sequence ID" value="RNG28210.1"/>
    <property type="molecule type" value="Genomic_DNA"/>
</dbReference>
<evidence type="ECO:0000313" key="4">
    <source>
        <dbReference type="Proteomes" id="UP000275401"/>
    </source>
</evidence>
<dbReference type="Gene3D" id="3.40.50.720">
    <property type="entry name" value="NAD(P)-binding Rossmann-like Domain"/>
    <property type="match status" value="1"/>
</dbReference>
<evidence type="ECO:0000256" key="1">
    <source>
        <dbReference type="SAM" id="MobiDB-lite"/>
    </source>
</evidence>
<organism evidence="3 4">
    <name type="scientific">Streptomyces botrytidirepellens</name>
    <dbReference type="NCBI Taxonomy" id="2486417"/>
    <lineage>
        <taxon>Bacteria</taxon>
        <taxon>Bacillati</taxon>
        <taxon>Actinomycetota</taxon>
        <taxon>Actinomycetes</taxon>
        <taxon>Kitasatosporales</taxon>
        <taxon>Streptomycetaceae</taxon>
        <taxon>Streptomyces</taxon>
    </lineage>
</organism>
<feature type="compositionally biased region" description="Basic and acidic residues" evidence="1">
    <location>
        <begin position="13"/>
        <end position="27"/>
    </location>
</feature>
<dbReference type="Proteomes" id="UP000275401">
    <property type="component" value="Unassembled WGS sequence"/>
</dbReference>
<dbReference type="Pfam" id="PF01370">
    <property type="entry name" value="Epimerase"/>
    <property type="match status" value="1"/>
</dbReference>
<reference evidence="3 4" key="1">
    <citation type="submission" date="2018-11" db="EMBL/GenBank/DDBJ databases">
        <title>The Potential of Streptomyces as Biocontrol Agents against the Tomato grey mould, Botrytis cinerea (Gray mold) Frontiers in Microbiology.</title>
        <authorList>
            <person name="Li D."/>
        </authorList>
    </citation>
    <scope>NUCLEOTIDE SEQUENCE [LARGE SCALE GENOMIC DNA]</scope>
    <source>
        <strain evidence="3 4">NEAU-LD23</strain>
    </source>
</reference>
<dbReference type="GO" id="GO:0006508">
    <property type="term" value="P:proteolysis"/>
    <property type="evidence" value="ECO:0007669"/>
    <property type="project" value="InterPro"/>
</dbReference>
<keyword evidence="4" id="KW-1185">Reference proteome</keyword>
<gene>
    <name evidence="3" type="ORF">EEJ42_12580</name>
</gene>
<comment type="caution">
    <text evidence="3">The sequence shown here is derived from an EMBL/GenBank/DDBJ whole genome shotgun (WGS) entry which is preliminary data.</text>
</comment>
<dbReference type="PANTHER" id="PTHR43103">
    <property type="entry name" value="NUCLEOSIDE-DIPHOSPHATE-SUGAR EPIMERASE"/>
    <property type="match status" value="1"/>
</dbReference>
<evidence type="ECO:0000259" key="2">
    <source>
        <dbReference type="PROSITE" id="PS50175"/>
    </source>
</evidence>
<feature type="domain" description="Peptidase A2" evidence="2">
    <location>
        <begin position="50"/>
        <end position="81"/>
    </location>
</feature>
<dbReference type="SUPFAM" id="SSF51735">
    <property type="entry name" value="NAD(P)-binding Rossmann-fold domains"/>
    <property type="match status" value="1"/>
</dbReference>
<dbReference type="GO" id="GO:0004190">
    <property type="term" value="F:aspartic-type endopeptidase activity"/>
    <property type="evidence" value="ECO:0007669"/>
    <property type="project" value="InterPro"/>
</dbReference>
<accession>A0A3M8WFH2</accession>
<name>A0A3M8WFH2_9ACTN</name>
<dbReference type="PROSITE" id="PS50175">
    <property type="entry name" value="ASP_PROT_RETROV"/>
    <property type="match status" value="1"/>
</dbReference>
<proteinExistence type="predicted"/>
<dbReference type="InterPro" id="IPR001995">
    <property type="entry name" value="Peptidase_A2_cat"/>
</dbReference>
<feature type="region of interest" description="Disordered" evidence="1">
    <location>
        <begin position="1"/>
        <end position="31"/>
    </location>
</feature>
<dbReference type="InterPro" id="IPR001509">
    <property type="entry name" value="Epimerase_deHydtase"/>
</dbReference>